<protein>
    <submittedName>
        <fullName evidence="2">DNA-binding MarR family transcriptional regulator</fullName>
    </submittedName>
    <submittedName>
        <fullName evidence="3">DNA-binding transcriptional repressor MarR</fullName>
    </submittedName>
</protein>
<keyword evidence="5" id="KW-1185">Reference proteome</keyword>
<evidence type="ECO:0000313" key="5">
    <source>
        <dbReference type="Proteomes" id="UP000240624"/>
    </source>
</evidence>
<evidence type="ECO:0000313" key="2">
    <source>
        <dbReference type="EMBL" id="PSK86315.1"/>
    </source>
</evidence>
<dbReference type="SMART" id="SM00347">
    <property type="entry name" value="HTH_MARR"/>
    <property type="match status" value="1"/>
</dbReference>
<dbReference type="SUPFAM" id="SSF46785">
    <property type="entry name" value="Winged helix' DNA-binding domain"/>
    <property type="match status" value="1"/>
</dbReference>
<dbReference type="InterPro" id="IPR036388">
    <property type="entry name" value="WH-like_DNA-bd_sf"/>
</dbReference>
<dbReference type="GO" id="GO:0003700">
    <property type="term" value="F:DNA-binding transcription factor activity"/>
    <property type="evidence" value="ECO:0007669"/>
    <property type="project" value="InterPro"/>
</dbReference>
<dbReference type="InterPro" id="IPR036390">
    <property type="entry name" value="WH_DNA-bd_sf"/>
</dbReference>
<dbReference type="PROSITE" id="PS50995">
    <property type="entry name" value="HTH_MARR_2"/>
    <property type="match status" value="1"/>
</dbReference>
<accession>A0A1X6ZD23</accession>
<organism evidence="3 4">
    <name type="scientific">Limimaricola soesokkakensis</name>
    <dbReference type="NCBI Taxonomy" id="1343159"/>
    <lineage>
        <taxon>Bacteria</taxon>
        <taxon>Pseudomonadati</taxon>
        <taxon>Pseudomonadota</taxon>
        <taxon>Alphaproteobacteria</taxon>
        <taxon>Rhodobacterales</taxon>
        <taxon>Paracoccaceae</taxon>
        <taxon>Limimaricola</taxon>
    </lineage>
</organism>
<dbReference type="Proteomes" id="UP000240624">
    <property type="component" value="Unassembled WGS sequence"/>
</dbReference>
<dbReference type="InterPro" id="IPR039422">
    <property type="entry name" value="MarR/SlyA-like"/>
</dbReference>
<dbReference type="InterPro" id="IPR000835">
    <property type="entry name" value="HTH_MarR-typ"/>
</dbReference>
<dbReference type="GO" id="GO:0003677">
    <property type="term" value="F:DNA binding"/>
    <property type="evidence" value="ECO:0007669"/>
    <property type="project" value="UniProtKB-KW"/>
</dbReference>
<proteinExistence type="predicted"/>
<dbReference type="GO" id="GO:0006950">
    <property type="term" value="P:response to stress"/>
    <property type="evidence" value="ECO:0007669"/>
    <property type="project" value="TreeGrafter"/>
</dbReference>
<dbReference type="OrthoDB" id="8906692at2"/>
<gene>
    <name evidence="2" type="ORF">CLV79_10522</name>
    <name evidence="3" type="ORF">LOS8367_02150</name>
</gene>
<dbReference type="Proteomes" id="UP000193495">
    <property type="component" value="Unassembled WGS sequence"/>
</dbReference>
<dbReference type="Gene3D" id="1.10.10.10">
    <property type="entry name" value="Winged helix-like DNA-binding domain superfamily/Winged helix DNA-binding domain"/>
    <property type="match status" value="1"/>
</dbReference>
<reference evidence="2 5" key="2">
    <citation type="submission" date="2018-03" db="EMBL/GenBank/DDBJ databases">
        <title>Genomic Encyclopedia of Archaeal and Bacterial Type Strains, Phase II (KMG-II): from individual species to whole genera.</title>
        <authorList>
            <person name="Goeker M."/>
        </authorList>
    </citation>
    <scope>NUCLEOTIDE SEQUENCE [LARGE SCALE GENOMIC DNA]</scope>
    <source>
        <strain evidence="2 5">DSM 29956</strain>
    </source>
</reference>
<dbReference type="EMBL" id="PYGB01000005">
    <property type="protein sequence ID" value="PSK86315.1"/>
    <property type="molecule type" value="Genomic_DNA"/>
</dbReference>
<name>A0A1X6ZD23_9RHOB</name>
<feature type="domain" description="HTH marR-type" evidence="1">
    <location>
        <begin position="11"/>
        <end position="143"/>
    </location>
</feature>
<evidence type="ECO:0000313" key="3">
    <source>
        <dbReference type="EMBL" id="SLN48203.1"/>
    </source>
</evidence>
<sequence length="147" mass="16528">MDHDLPDFDLSRFLPYRLSVAGDRLSAGLARRYRAEFGISVAEWRVLVHVTDAGEVSIRDLERRVNLEKSKASRAATRLAQAGYIRKAPNPADRRLLCLSLSEKGRELMSRLLPIASAYQARLEEIIGDRMSELEAALEIMATSELD</sequence>
<dbReference type="PANTHER" id="PTHR33164">
    <property type="entry name" value="TRANSCRIPTIONAL REGULATOR, MARR FAMILY"/>
    <property type="match status" value="1"/>
</dbReference>
<dbReference type="PANTHER" id="PTHR33164:SF43">
    <property type="entry name" value="HTH-TYPE TRANSCRIPTIONAL REPRESSOR YETL"/>
    <property type="match status" value="1"/>
</dbReference>
<evidence type="ECO:0000259" key="1">
    <source>
        <dbReference type="PROSITE" id="PS50995"/>
    </source>
</evidence>
<dbReference type="Pfam" id="PF12802">
    <property type="entry name" value="MarR_2"/>
    <property type="match status" value="1"/>
</dbReference>
<dbReference type="EMBL" id="FWFY01000005">
    <property type="protein sequence ID" value="SLN48203.1"/>
    <property type="molecule type" value="Genomic_DNA"/>
</dbReference>
<dbReference type="AlphaFoldDB" id="A0A1X6ZD23"/>
<dbReference type="RefSeq" id="WP_085896491.1">
    <property type="nucleotide sequence ID" value="NZ_FWFY01000005.1"/>
</dbReference>
<evidence type="ECO:0000313" key="4">
    <source>
        <dbReference type="Proteomes" id="UP000193495"/>
    </source>
</evidence>
<reference evidence="3 4" key="1">
    <citation type="submission" date="2017-03" db="EMBL/GenBank/DDBJ databases">
        <authorList>
            <person name="Afonso C.L."/>
            <person name="Miller P.J."/>
            <person name="Scott M.A."/>
            <person name="Spackman E."/>
            <person name="Goraichik I."/>
            <person name="Dimitrov K.M."/>
            <person name="Suarez D.L."/>
            <person name="Swayne D.E."/>
        </authorList>
    </citation>
    <scope>NUCLEOTIDE SEQUENCE [LARGE SCALE GENOMIC DNA]</scope>
    <source>
        <strain evidence="3 4">CECT 8367</strain>
    </source>
</reference>
<keyword evidence="3" id="KW-0238">DNA-binding</keyword>